<name>A0A918FCM9_AGRME</name>
<dbReference type="Gene3D" id="3.90.1510.10">
    <property type="entry name" value="Glycerate kinase, domain 2"/>
    <property type="match status" value="1"/>
</dbReference>
<reference evidence="5" key="1">
    <citation type="journal article" date="2014" name="Int. J. Syst. Evol. Microbiol.">
        <title>Complete genome sequence of Corynebacterium casei LMG S-19264T (=DSM 44701T), isolated from a smear-ripened cheese.</title>
        <authorList>
            <consortium name="US DOE Joint Genome Institute (JGI-PGF)"/>
            <person name="Walter F."/>
            <person name="Albersmeier A."/>
            <person name="Kalinowski J."/>
            <person name="Ruckert C."/>
        </authorList>
    </citation>
    <scope>NUCLEOTIDE SEQUENCE</scope>
    <source>
        <strain evidence="5">JCM 3346</strain>
    </source>
</reference>
<accession>A0A918FCM9</accession>
<dbReference type="Proteomes" id="UP000610303">
    <property type="component" value="Unassembled WGS sequence"/>
</dbReference>
<dbReference type="PIRSF" id="PIRSF006078">
    <property type="entry name" value="GlxK"/>
    <property type="match status" value="1"/>
</dbReference>
<dbReference type="NCBIfam" id="TIGR00045">
    <property type="entry name" value="glycerate kinase"/>
    <property type="match status" value="1"/>
</dbReference>
<dbReference type="InterPro" id="IPR036129">
    <property type="entry name" value="Glycerate_kinase_sf"/>
</dbReference>
<protein>
    <submittedName>
        <fullName evidence="5">Glycerate kinase</fullName>
    </submittedName>
</protein>
<dbReference type="InterPro" id="IPR018197">
    <property type="entry name" value="Glycerate_kinase_RE-like"/>
</dbReference>
<dbReference type="Pfam" id="PF02595">
    <property type="entry name" value="Gly_kinase"/>
    <property type="match status" value="1"/>
</dbReference>
<dbReference type="GO" id="GO:0008887">
    <property type="term" value="F:glycerate kinase activity"/>
    <property type="evidence" value="ECO:0007669"/>
    <property type="project" value="UniProtKB-UniRule"/>
</dbReference>
<reference evidence="5" key="2">
    <citation type="submission" date="2020-09" db="EMBL/GenBank/DDBJ databases">
        <authorList>
            <person name="Sun Q."/>
            <person name="Ohkuma M."/>
        </authorList>
    </citation>
    <scope>NUCLEOTIDE SEQUENCE</scope>
    <source>
        <strain evidence="5">JCM 3346</strain>
    </source>
</reference>
<sequence>MLAALSGFVPAASGRSRPMKVVVAPDSFKGTVGADEAAELIAAGWKARRPEDELVRKPMADGGEGTLAALAAAIPGAQWEHARVLGPDGSALDAPWLILPDRTAAVELASASGITLMGPLAPLDAHTFGLGQVIAAALDAGATRVLVALGSSASTDGGSGMLSALGARFATADGQPIGLGGQALISLRAIDLGGLARVPSRGVIGLSDVTNPLLGPHGAATVFGPQKGADAEEVRVLERALTTYVSVLGDAGVQLASDAAGAGAAGGTGFGLMVWGGRLESGASAIAGVIGLADAVDAADLVITGEGQFDGQSLAGKVPSEVLSIGRRAHVPAALVAGRIAAATDGFALAVSLTESAGSTRAAMADPRRWLIDSGSRLAAAFPAPAAT</sequence>
<evidence type="ECO:0000313" key="5">
    <source>
        <dbReference type="EMBL" id="GGR27534.1"/>
    </source>
</evidence>
<dbReference type="InterPro" id="IPR018193">
    <property type="entry name" value="Glyc_kinase_flavodox-like_fold"/>
</dbReference>
<keyword evidence="6" id="KW-1185">Reference proteome</keyword>
<dbReference type="PANTHER" id="PTHR21599:SF0">
    <property type="entry name" value="GLYCERATE KINASE"/>
    <property type="match status" value="1"/>
</dbReference>
<keyword evidence="3 4" id="KW-0418">Kinase</keyword>
<dbReference type="AlphaFoldDB" id="A0A918FCM9"/>
<proteinExistence type="inferred from homology"/>
<evidence type="ECO:0000256" key="1">
    <source>
        <dbReference type="ARBA" id="ARBA00006284"/>
    </source>
</evidence>
<evidence type="ECO:0000256" key="2">
    <source>
        <dbReference type="ARBA" id="ARBA00022679"/>
    </source>
</evidence>
<gene>
    <name evidence="5" type="ORF">GCM10010196_21430</name>
</gene>
<comment type="similarity">
    <text evidence="1 4">Belongs to the glycerate kinase type-1 family.</text>
</comment>
<dbReference type="EMBL" id="BMRJ01000002">
    <property type="protein sequence ID" value="GGR27534.1"/>
    <property type="molecule type" value="Genomic_DNA"/>
</dbReference>
<keyword evidence="2 4" id="KW-0808">Transferase</keyword>
<evidence type="ECO:0000256" key="3">
    <source>
        <dbReference type="ARBA" id="ARBA00022777"/>
    </source>
</evidence>
<dbReference type="InterPro" id="IPR004381">
    <property type="entry name" value="Glycerate_kinase"/>
</dbReference>
<dbReference type="GO" id="GO:0031388">
    <property type="term" value="P:organic acid phosphorylation"/>
    <property type="evidence" value="ECO:0007669"/>
    <property type="project" value="UniProtKB-UniRule"/>
</dbReference>
<dbReference type="PANTHER" id="PTHR21599">
    <property type="entry name" value="GLYCERATE KINASE"/>
    <property type="match status" value="1"/>
</dbReference>
<dbReference type="SUPFAM" id="SSF110738">
    <property type="entry name" value="Glycerate kinase I"/>
    <property type="match status" value="1"/>
</dbReference>
<comment type="caution">
    <text evidence="5">The sequence shown here is derived from an EMBL/GenBank/DDBJ whole genome shotgun (WGS) entry which is preliminary data.</text>
</comment>
<organism evidence="5 6">
    <name type="scientific">Agromyces mediolanus</name>
    <name type="common">Corynebacterium mediolanum</name>
    <dbReference type="NCBI Taxonomy" id="41986"/>
    <lineage>
        <taxon>Bacteria</taxon>
        <taxon>Bacillati</taxon>
        <taxon>Actinomycetota</taxon>
        <taxon>Actinomycetes</taxon>
        <taxon>Micrococcales</taxon>
        <taxon>Microbacteriaceae</taxon>
        <taxon>Agromyces</taxon>
    </lineage>
</organism>
<dbReference type="Gene3D" id="3.40.50.10350">
    <property type="entry name" value="Glycerate kinase, domain 1"/>
    <property type="match status" value="1"/>
</dbReference>
<evidence type="ECO:0000256" key="4">
    <source>
        <dbReference type="PIRNR" id="PIRNR006078"/>
    </source>
</evidence>
<evidence type="ECO:0000313" key="6">
    <source>
        <dbReference type="Proteomes" id="UP000610303"/>
    </source>
</evidence>